<comment type="caution">
    <text evidence="8">The sequence shown here is derived from an EMBL/GenBank/DDBJ whole genome shotgun (WGS) entry which is preliminary data.</text>
</comment>
<dbReference type="GO" id="GO:0046872">
    <property type="term" value="F:metal ion binding"/>
    <property type="evidence" value="ECO:0007669"/>
    <property type="project" value="UniProtKB-KW"/>
</dbReference>
<accession>A0A2P6MVK5</accession>
<dbReference type="InterPro" id="IPR008947">
    <property type="entry name" value="PLipase_C/P1_nuclease_dom_sf"/>
</dbReference>
<evidence type="ECO:0000256" key="3">
    <source>
        <dbReference type="ARBA" id="ARBA00022723"/>
    </source>
</evidence>
<evidence type="ECO:0000256" key="4">
    <source>
        <dbReference type="ARBA" id="ARBA00022759"/>
    </source>
</evidence>
<dbReference type="PANTHER" id="PTHR33146">
    <property type="entry name" value="ENDONUCLEASE 4"/>
    <property type="match status" value="1"/>
</dbReference>
<evidence type="ECO:0000256" key="7">
    <source>
        <dbReference type="ARBA" id="ARBA00023180"/>
    </source>
</evidence>
<evidence type="ECO:0000313" key="8">
    <source>
        <dbReference type="EMBL" id="PRP75742.1"/>
    </source>
</evidence>
<dbReference type="OrthoDB" id="441446at2759"/>
<sequence length="317" mass="35269">MLDELSPPAFYSESVCLRSSQFVRISCGEPKKKEDKSFHSNTTAGSMKATLILAVLLVAQCSAWGQEGHKVVAQIAADRLSQASKDYISELLKGTQYDTLPDIAPLADDYDHNSAGRWSSVCHYVNLPRDATAYDPSYCGKCCVVNAIGNYTNRISKELQHDSGVCEFGRGEEPCPLEFLTHYIGDIHQPLHVSYGDDAGGNKVKVDFLGKHTNLHSVWDTYIIQKWLKDFSDASEYLEKLIQDNADKIAKIEASTDPVDWANESWTITTTDVYNFQGSELDEGYFKANLPTIQWRLISAGVRLAATLNNLTANNRK</sequence>
<evidence type="ECO:0000313" key="9">
    <source>
        <dbReference type="Proteomes" id="UP000241769"/>
    </source>
</evidence>
<keyword evidence="3" id="KW-0479">Metal-binding</keyword>
<evidence type="ECO:0000256" key="5">
    <source>
        <dbReference type="ARBA" id="ARBA00022801"/>
    </source>
</evidence>
<proteinExistence type="inferred from homology"/>
<dbReference type="GO" id="GO:0003676">
    <property type="term" value="F:nucleic acid binding"/>
    <property type="evidence" value="ECO:0007669"/>
    <property type="project" value="InterPro"/>
</dbReference>
<dbReference type="EMBL" id="MDYQ01000364">
    <property type="protein sequence ID" value="PRP75742.1"/>
    <property type="molecule type" value="Genomic_DNA"/>
</dbReference>
<evidence type="ECO:0000256" key="1">
    <source>
        <dbReference type="ARBA" id="ARBA00009547"/>
    </source>
</evidence>
<dbReference type="Proteomes" id="UP000241769">
    <property type="component" value="Unassembled WGS sequence"/>
</dbReference>
<name>A0A2P6MVK5_9EUKA</name>
<dbReference type="Pfam" id="PF02265">
    <property type="entry name" value="S1-P1_nuclease"/>
    <property type="match status" value="1"/>
</dbReference>
<gene>
    <name evidence="8" type="ORF">PROFUN_09166</name>
</gene>
<dbReference type="InParanoid" id="A0A2P6MVK5"/>
<keyword evidence="4" id="KW-0255">Endonuclease</keyword>
<reference evidence="8 9" key="1">
    <citation type="journal article" date="2018" name="Genome Biol. Evol.">
        <title>Multiple Roots of Fruiting Body Formation in Amoebozoa.</title>
        <authorList>
            <person name="Hillmann F."/>
            <person name="Forbes G."/>
            <person name="Novohradska S."/>
            <person name="Ferling I."/>
            <person name="Riege K."/>
            <person name="Groth M."/>
            <person name="Westermann M."/>
            <person name="Marz M."/>
            <person name="Spaller T."/>
            <person name="Winckler T."/>
            <person name="Schaap P."/>
            <person name="Glockner G."/>
        </authorList>
    </citation>
    <scope>NUCLEOTIDE SEQUENCE [LARGE SCALE GENOMIC DNA]</scope>
    <source>
        <strain evidence="8 9">Jena</strain>
    </source>
</reference>
<evidence type="ECO:0000256" key="2">
    <source>
        <dbReference type="ARBA" id="ARBA00022722"/>
    </source>
</evidence>
<dbReference type="SUPFAM" id="SSF48537">
    <property type="entry name" value="Phospholipase C/P1 nuclease"/>
    <property type="match status" value="1"/>
</dbReference>
<keyword evidence="2" id="KW-0540">Nuclease</keyword>
<organism evidence="8 9">
    <name type="scientific">Planoprotostelium fungivorum</name>
    <dbReference type="NCBI Taxonomy" id="1890364"/>
    <lineage>
        <taxon>Eukaryota</taxon>
        <taxon>Amoebozoa</taxon>
        <taxon>Evosea</taxon>
        <taxon>Variosea</taxon>
        <taxon>Cavosteliida</taxon>
        <taxon>Cavosteliaceae</taxon>
        <taxon>Planoprotostelium</taxon>
    </lineage>
</organism>
<evidence type="ECO:0000256" key="6">
    <source>
        <dbReference type="ARBA" id="ARBA00023157"/>
    </source>
</evidence>
<dbReference type="STRING" id="1890364.A0A2P6MVK5"/>
<dbReference type="InterPro" id="IPR003154">
    <property type="entry name" value="S1/P1nuclease"/>
</dbReference>
<dbReference type="AlphaFoldDB" id="A0A2P6MVK5"/>
<dbReference type="GO" id="GO:0016788">
    <property type="term" value="F:hydrolase activity, acting on ester bonds"/>
    <property type="evidence" value="ECO:0007669"/>
    <property type="project" value="InterPro"/>
</dbReference>
<keyword evidence="9" id="KW-1185">Reference proteome</keyword>
<dbReference type="GO" id="GO:0006308">
    <property type="term" value="P:DNA catabolic process"/>
    <property type="evidence" value="ECO:0007669"/>
    <property type="project" value="InterPro"/>
</dbReference>
<comment type="similarity">
    <text evidence="1">Belongs to the nuclease type I family.</text>
</comment>
<dbReference type="PANTHER" id="PTHR33146:SF26">
    <property type="entry name" value="ENDONUCLEASE 4"/>
    <property type="match status" value="1"/>
</dbReference>
<keyword evidence="5" id="KW-0378">Hydrolase</keyword>
<keyword evidence="6" id="KW-1015">Disulfide bond</keyword>
<dbReference type="Gene3D" id="1.10.575.10">
    <property type="entry name" value="P1 Nuclease"/>
    <property type="match status" value="1"/>
</dbReference>
<protein>
    <submittedName>
        <fullName evidence="8">Uncharacterized protein</fullName>
    </submittedName>
</protein>
<dbReference type="CDD" id="cd11010">
    <property type="entry name" value="S1-P1_nuclease"/>
    <property type="match status" value="1"/>
</dbReference>
<dbReference type="GO" id="GO:0004519">
    <property type="term" value="F:endonuclease activity"/>
    <property type="evidence" value="ECO:0007669"/>
    <property type="project" value="UniProtKB-KW"/>
</dbReference>
<keyword evidence="7" id="KW-0325">Glycoprotein</keyword>